<keyword evidence="5" id="KW-0443">Lipid metabolism</keyword>
<proteinExistence type="predicted"/>
<dbReference type="OrthoDB" id="9807278at2"/>
<dbReference type="InterPro" id="IPR010137">
    <property type="entry name" value="Lipid_A_LpxA"/>
</dbReference>
<evidence type="ECO:0000256" key="6">
    <source>
        <dbReference type="ARBA" id="ARBA00023315"/>
    </source>
</evidence>
<dbReference type="AlphaFoldDB" id="A0A517YPM3"/>
<dbReference type="Proteomes" id="UP000317369">
    <property type="component" value="Chromosome"/>
</dbReference>
<dbReference type="InterPro" id="IPR001451">
    <property type="entry name" value="Hexapep"/>
</dbReference>
<dbReference type="Pfam" id="PF13720">
    <property type="entry name" value="Acetyltransf_11"/>
    <property type="match status" value="1"/>
</dbReference>
<dbReference type="EMBL" id="CP036425">
    <property type="protein sequence ID" value="QDU32177.1"/>
    <property type="molecule type" value="Genomic_DNA"/>
</dbReference>
<evidence type="ECO:0000256" key="2">
    <source>
        <dbReference type="ARBA" id="ARBA00022556"/>
    </source>
</evidence>
<dbReference type="GO" id="GO:0016020">
    <property type="term" value="C:membrane"/>
    <property type="evidence" value="ECO:0007669"/>
    <property type="project" value="GOC"/>
</dbReference>
<dbReference type="NCBIfam" id="TIGR01852">
    <property type="entry name" value="lipid_A_lpxA"/>
    <property type="match status" value="1"/>
</dbReference>
<evidence type="ECO:0000259" key="7">
    <source>
        <dbReference type="Pfam" id="PF13720"/>
    </source>
</evidence>
<feature type="domain" description="UDP N-acetylglucosamine O-acyltransferase C-terminal" evidence="7">
    <location>
        <begin position="176"/>
        <end position="262"/>
    </location>
</feature>
<organism evidence="8 9">
    <name type="scientific">Poriferisphaera corsica</name>
    <dbReference type="NCBI Taxonomy" id="2528020"/>
    <lineage>
        <taxon>Bacteria</taxon>
        <taxon>Pseudomonadati</taxon>
        <taxon>Planctomycetota</taxon>
        <taxon>Phycisphaerae</taxon>
        <taxon>Phycisphaerales</taxon>
        <taxon>Phycisphaeraceae</taxon>
        <taxon>Poriferisphaera</taxon>
    </lineage>
</organism>
<dbReference type="KEGG" id="pcor:KS4_02060"/>
<evidence type="ECO:0000256" key="5">
    <source>
        <dbReference type="ARBA" id="ARBA00023098"/>
    </source>
</evidence>
<keyword evidence="3 8" id="KW-0808">Transferase</keyword>
<evidence type="ECO:0000256" key="4">
    <source>
        <dbReference type="ARBA" id="ARBA00022737"/>
    </source>
</evidence>
<dbReference type="NCBIfam" id="NF003657">
    <property type="entry name" value="PRK05289.1"/>
    <property type="match status" value="1"/>
</dbReference>
<accession>A0A517YPM3</accession>
<sequence length="281" mass="30505">MSKIHPTSIVERGAELADDVEVGPFCHVGSKVVIGSGTKLLSHVSVQNCTSIGEGNLIFPNAVLGGIPQDLKYKGEDAELVIGDNNQIREHVTMHIGTANDRGLTRVGDHNLIMVGTHVGHDCMIGDHVVIANAVQMAGHVRVEDNAAIGGAAAIHHFVNIGKYAYVGGMSRIVADVPPFMLIEGNPARVRKVNSILLKRHGLEDTDIEPLKIACRMLFLRNDENGGVGRTQEHVKVLEERYAGHQWIEALLTAVRASMNGIHGRAREAQRRDNPFKNPVK</sequence>
<keyword evidence="6 8" id="KW-0012">Acyltransferase</keyword>
<dbReference type="InterPro" id="IPR018357">
    <property type="entry name" value="Hexapep_transf_CS"/>
</dbReference>
<dbReference type="GO" id="GO:0008780">
    <property type="term" value="F:acyl-[acyl-carrier-protein]-UDP-N-acetylglucosamine O-acyltransferase activity"/>
    <property type="evidence" value="ECO:0007669"/>
    <property type="project" value="UniProtKB-EC"/>
</dbReference>
<dbReference type="InterPro" id="IPR029098">
    <property type="entry name" value="Acetyltransf_C"/>
</dbReference>
<dbReference type="Gene3D" id="2.160.10.10">
    <property type="entry name" value="Hexapeptide repeat proteins"/>
    <property type="match status" value="1"/>
</dbReference>
<dbReference type="PANTHER" id="PTHR43480">
    <property type="entry name" value="ACYL-[ACYL-CARRIER-PROTEIN]--UDP-N-ACETYLGLUCOSAMINE O-ACYLTRANSFERASE"/>
    <property type="match status" value="1"/>
</dbReference>
<keyword evidence="1" id="KW-0444">Lipid biosynthesis</keyword>
<keyword evidence="2" id="KW-0441">Lipid A biosynthesis</keyword>
<dbReference type="PIRSF" id="PIRSF000456">
    <property type="entry name" value="UDP-GlcNAc_acltr"/>
    <property type="match status" value="1"/>
</dbReference>
<dbReference type="RefSeq" id="WP_145073312.1">
    <property type="nucleotide sequence ID" value="NZ_CP036425.1"/>
</dbReference>
<evidence type="ECO:0000313" key="9">
    <source>
        <dbReference type="Proteomes" id="UP000317369"/>
    </source>
</evidence>
<evidence type="ECO:0000256" key="1">
    <source>
        <dbReference type="ARBA" id="ARBA00022516"/>
    </source>
</evidence>
<keyword evidence="4" id="KW-0677">Repeat</keyword>
<gene>
    <name evidence="8" type="primary">lpxA_1</name>
    <name evidence="8" type="ORF">KS4_02060</name>
</gene>
<name>A0A517YPM3_9BACT</name>
<evidence type="ECO:0000256" key="3">
    <source>
        <dbReference type="ARBA" id="ARBA00022679"/>
    </source>
</evidence>
<protein>
    <submittedName>
        <fullName evidence="8">Acyl-[acyl-carrier-protein]--UDP-N-acetylglucosamine O-acyltransferase</fullName>
        <ecNumber evidence="8">2.3.1.129</ecNumber>
    </submittedName>
</protein>
<evidence type="ECO:0000313" key="8">
    <source>
        <dbReference type="EMBL" id="QDU32177.1"/>
    </source>
</evidence>
<dbReference type="GO" id="GO:0009245">
    <property type="term" value="P:lipid A biosynthetic process"/>
    <property type="evidence" value="ECO:0007669"/>
    <property type="project" value="UniProtKB-KW"/>
</dbReference>
<dbReference type="PANTHER" id="PTHR43480:SF1">
    <property type="entry name" value="ACYL-[ACYL-CARRIER-PROTEIN]--UDP-N-ACETYLGLUCOSAMINE O-ACYLTRANSFERASE, MITOCHONDRIAL-RELATED"/>
    <property type="match status" value="1"/>
</dbReference>
<reference evidence="8 9" key="1">
    <citation type="submission" date="2019-02" db="EMBL/GenBank/DDBJ databases">
        <title>Deep-cultivation of Planctomycetes and their phenomic and genomic characterization uncovers novel biology.</title>
        <authorList>
            <person name="Wiegand S."/>
            <person name="Jogler M."/>
            <person name="Boedeker C."/>
            <person name="Pinto D."/>
            <person name="Vollmers J."/>
            <person name="Rivas-Marin E."/>
            <person name="Kohn T."/>
            <person name="Peeters S.H."/>
            <person name="Heuer A."/>
            <person name="Rast P."/>
            <person name="Oberbeckmann S."/>
            <person name="Bunk B."/>
            <person name="Jeske O."/>
            <person name="Meyerdierks A."/>
            <person name="Storesund J.E."/>
            <person name="Kallscheuer N."/>
            <person name="Luecker S."/>
            <person name="Lage O.M."/>
            <person name="Pohl T."/>
            <person name="Merkel B.J."/>
            <person name="Hornburger P."/>
            <person name="Mueller R.-W."/>
            <person name="Bruemmer F."/>
            <person name="Labrenz M."/>
            <person name="Spormann A.M."/>
            <person name="Op den Camp H."/>
            <person name="Overmann J."/>
            <person name="Amann R."/>
            <person name="Jetten M.S.M."/>
            <person name="Mascher T."/>
            <person name="Medema M.H."/>
            <person name="Devos D.P."/>
            <person name="Kaster A.-K."/>
            <person name="Ovreas L."/>
            <person name="Rohde M."/>
            <person name="Galperin M.Y."/>
            <person name="Jogler C."/>
        </authorList>
    </citation>
    <scope>NUCLEOTIDE SEQUENCE [LARGE SCALE GENOMIC DNA]</scope>
    <source>
        <strain evidence="8 9">KS4</strain>
    </source>
</reference>
<dbReference type="SUPFAM" id="SSF51161">
    <property type="entry name" value="Trimeric LpxA-like enzymes"/>
    <property type="match status" value="1"/>
</dbReference>
<keyword evidence="9" id="KW-1185">Reference proteome</keyword>
<dbReference type="InterPro" id="IPR011004">
    <property type="entry name" value="Trimer_LpxA-like_sf"/>
</dbReference>
<dbReference type="PROSITE" id="PS00101">
    <property type="entry name" value="HEXAPEP_TRANSFERASES"/>
    <property type="match status" value="2"/>
</dbReference>
<dbReference type="CDD" id="cd03351">
    <property type="entry name" value="LbH_UDP-GlcNAc_AT"/>
    <property type="match status" value="1"/>
</dbReference>
<dbReference type="Pfam" id="PF00132">
    <property type="entry name" value="Hexapep"/>
    <property type="match status" value="1"/>
</dbReference>
<dbReference type="EC" id="2.3.1.129" evidence="8"/>